<feature type="domain" description="Amino acid permease/ SLC12A" evidence="7">
    <location>
        <begin position="55"/>
        <end position="445"/>
    </location>
</feature>
<feature type="transmembrane region" description="Helical" evidence="6">
    <location>
        <begin position="171"/>
        <end position="194"/>
    </location>
</feature>
<feature type="transmembrane region" description="Helical" evidence="6">
    <location>
        <begin position="306"/>
        <end position="329"/>
    </location>
</feature>
<feature type="region of interest" description="Disordered" evidence="5">
    <location>
        <begin position="1"/>
        <end position="22"/>
    </location>
</feature>
<evidence type="ECO:0000256" key="4">
    <source>
        <dbReference type="ARBA" id="ARBA00023136"/>
    </source>
</evidence>
<feature type="transmembrane region" description="Helical" evidence="6">
    <location>
        <begin position="28"/>
        <end position="55"/>
    </location>
</feature>
<dbReference type="AlphaFoldDB" id="A0A7D4Q1D2"/>
<feature type="transmembrane region" description="Helical" evidence="6">
    <location>
        <begin position="214"/>
        <end position="233"/>
    </location>
</feature>
<name>A0A7D4Q1D2_9MICO</name>
<feature type="transmembrane region" description="Helical" evidence="6">
    <location>
        <begin position="67"/>
        <end position="86"/>
    </location>
</feature>
<evidence type="ECO:0000313" key="8">
    <source>
        <dbReference type="EMBL" id="QKJ19738.1"/>
    </source>
</evidence>
<evidence type="ECO:0000256" key="3">
    <source>
        <dbReference type="ARBA" id="ARBA00022989"/>
    </source>
</evidence>
<dbReference type="InterPro" id="IPR050367">
    <property type="entry name" value="APC_superfamily"/>
</dbReference>
<feature type="transmembrane region" description="Helical" evidence="6">
    <location>
        <begin position="137"/>
        <end position="159"/>
    </location>
</feature>
<dbReference type="PANTHER" id="PTHR42770:SF16">
    <property type="entry name" value="AMINO ACID PERMEASE"/>
    <property type="match status" value="1"/>
</dbReference>
<reference evidence="8 9" key="1">
    <citation type="submission" date="2020-05" db="EMBL/GenBank/DDBJ databases">
        <title>Strain PA2F3 complete genome.</title>
        <authorList>
            <person name="Kim Y.-S."/>
            <person name="Kim S.-J."/>
            <person name="Jung H.-k."/>
            <person name="Kim S.-E."/>
            <person name="Kim K.-H."/>
        </authorList>
    </citation>
    <scope>NUCLEOTIDE SEQUENCE [LARGE SCALE GENOMIC DNA]</scope>
    <source>
        <strain evidence="8 9">PA2F3</strain>
    </source>
</reference>
<feature type="transmembrane region" description="Helical" evidence="6">
    <location>
        <begin position="456"/>
        <end position="474"/>
    </location>
</feature>
<sequence>MSLNQASPLPVAPTARNKPEQSTALREGAVGVIGILFFVLSAQAPLTGIAGALPLTILLGNGAGAPGAYLVIGVIIVIFAIGFIAMSRRVNAKGAFYAYVTAGLGRRTGTGSAWLALVAYATVQAAMYGLYGASVSALLASIGVTIPWWIPVVLTIAAVQALGSLNIELGARVLAVLVGLEVAILLAFAIGTLITGGGPSGSIDFAASFSPAAIMSGAPGVALMFAVASMFGFESTAIYSGEAKDPKRTVARATYLSVGVIAVFFSFVSWMFISYYGADNVVGAAEAAVMSGDSTTFVFQALDGILGGWSGVVASILLVTSLFAGILAFHNGINRYLHALGSQQSLPKRLAHTNRHRAPHIAGWAQSVLALVLIAPFAILGLDPILTLFSWFSGLAVAALVTLYVLCSIAVVVYSVRHHIDSWWQTRIAPSVAAILLLAVLGLVIANFTSLIGGELVTAVVLLAVVPVAFLVGITTERRPGQLLAER</sequence>
<dbReference type="InterPro" id="IPR004841">
    <property type="entry name" value="AA-permease/SLC12A_dom"/>
</dbReference>
<evidence type="ECO:0000256" key="2">
    <source>
        <dbReference type="ARBA" id="ARBA00022692"/>
    </source>
</evidence>
<proteinExistence type="predicted"/>
<keyword evidence="2 6" id="KW-0812">Transmembrane</keyword>
<comment type="subcellular location">
    <subcellularLocation>
        <location evidence="1">Membrane</location>
        <topology evidence="1">Multi-pass membrane protein</topology>
    </subcellularLocation>
</comment>
<accession>A0A7D4Q1D2</accession>
<dbReference type="PIRSF" id="PIRSF006060">
    <property type="entry name" value="AA_transporter"/>
    <property type="match status" value="1"/>
</dbReference>
<dbReference type="EMBL" id="CP054038">
    <property type="protein sequence ID" value="QKJ19738.1"/>
    <property type="molecule type" value="Genomic_DNA"/>
</dbReference>
<dbReference type="Pfam" id="PF00324">
    <property type="entry name" value="AA_permease"/>
    <property type="match status" value="1"/>
</dbReference>
<dbReference type="PANTHER" id="PTHR42770">
    <property type="entry name" value="AMINO ACID TRANSPORTER-RELATED"/>
    <property type="match status" value="1"/>
</dbReference>
<feature type="transmembrane region" description="Helical" evidence="6">
    <location>
        <begin position="388"/>
        <end position="416"/>
    </location>
</feature>
<evidence type="ECO:0000259" key="7">
    <source>
        <dbReference type="Pfam" id="PF00324"/>
    </source>
</evidence>
<evidence type="ECO:0000256" key="6">
    <source>
        <dbReference type="SAM" id="Phobius"/>
    </source>
</evidence>
<keyword evidence="4 6" id="KW-0472">Membrane</keyword>
<gene>
    <name evidence="8" type="ORF">HQM25_10435</name>
</gene>
<evidence type="ECO:0000256" key="5">
    <source>
        <dbReference type="SAM" id="MobiDB-lite"/>
    </source>
</evidence>
<dbReference type="Gene3D" id="1.20.1740.10">
    <property type="entry name" value="Amino acid/polyamine transporter I"/>
    <property type="match status" value="1"/>
</dbReference>
<feature type="transmembrane region" description="Helical" evidence="6">
    <location>
        <begin position="428"/>
        <end position="450"/>
    </location>
</feature>
<feature type="transmembrane region" description="Helical" evidence="6">
    <location>
        <begin position="253"/>
        <end position="273"/>
    </location>
</feature>
<feature type="transmembrane region" description="Helical" evidence="6">
    <location>
        <begin position="113"/>
        <end position="131"/>
    </location>
</feature>
<dbReference type="GO" id="GO:0022857">
    <property type="term" value="F:transmembrane transporter activity"/>
    <property type="evidence" value="ECO:0007669"/>
    <property type="project" value="InterPro"/>
</dbReference>
<keyword evidence="3 6" id="KW-1133">Transmembrane helix</keyword>
<organism evidence="8 9">
    <name type="scientific">Microbacterium hominis</name>
    <dbReference type="NCBI Taxonomy" id="162426"/>
    <lineage>
        <taxon>Bacteria</taxon>
        <taxon>Bacillati</taxon>
        <taxon>Actinomycetota</taxon>
        <taxon>Actinomycetes</taxon>
        <taxon>Micrococcales</taxon>
        <taxon>Microbacteriaceae</taxon>
        <taxon>Microbacterium</taxon>
    </lineage>
</organism>
<dbReference type="Proteomes" id="UP000502498">
    <property type="component" value="Chromosome"/>
</dbReference>
<dbReference type="RefSeq" id="WP_172990175.1">
    <property type="nucleotide sequence ID" value="NZ_CP054038.1"/>
</dbReference>
<dbReference type="GO" id="GO:0005886">
    <property type="term" value="C:plasma membrane"/>
    <property type="evidence" value="ECO:0007669"/>
    <property type="project" value="UniProtKB-SubCell"/>
</dbReference>
<evidence type="ECO:0000256" key="1">
    <source>
        <dbReference type="ARBA" id="ARBA00004141"/>
    </source>
</evidence>
<evidence type="ECO:0000313" key="9">
    <source>
        <dbReference type="Proteomes" id="UP000502498"/>
    </source>
</evidence>
<protein>
    <submittedName>
        <fullName evidence="8">APC family permease</fullName>
    </submittedName>
</protein>
<feature type="transmembrane region" description="Helical" evidence="6">
    <location>
        <begin position="361"/>
        <end position="382"/>
    </location>
</feature>